<keyword evidence="3" id="KW-1185">Reference proteome</keyword>
<name>A0ABN6RMP2_9DEIO</name>
<geneLocation type="plasmid" evidence="2 3">
    <name>pDAETH-3</name>
</geneLocation>
<protein>
    <recommendedName>
        <fullName evidence="4">Ferritin-like domain-containing protein</fullName>
    </recommendedName>
</protein>
<evidence type="ECO:0000313" key="3">
    <source>
        <dbReference type="Proteomes" id="UP001064971"/>
    </source>
</evidence>
<dbReference type="EMBL" id="AP026563">
    <property type="protein sequence ID" value="BDP44582.1"/>
    <property type="molecule type" value="Genomic_DNA"/>
</dbReference>
<organism evidence="2 3">
    <name type="scientific">Deinococcus aetherius</name>
    <dbReference type="NCBI Taxonomy" id="200252"/>
    <lineage>
        <taxon>Bacteria</taxon>
        <taxon>Thermotogati</taxon>
        <taxon>Deinococcota</taxon>
        <taxon>Deinococci</taxon>
        <taxon>Deinococcales</taxon>
        <taxon>Deinococcaceae</taxon>
        <taxon>Deinococcus</taxon>
    </lineage>
</organism>
<dbReference type="InterPro" id="IPR009078">
    <property type="entry name" value="Ferritin-like_SF"/>
</dbReference>
<dbReference type="SUPFAM" id="SSF47240">
    <property type="entry name" value="Ferritin-like"/>
    <property type="match status" value="1"/>
</dbReference>
<sequence>MDEFTTRPVARTRRSLLRGLAGTLALAGFGQAFGQGRDEMPSLDHAAVLDLAATAEALAVTLYHQVLSAASFRVNEDTAEHLRSVLDAEVQHLQVLRSLGATPLTPRFYLPGELLKDASVFVDTALHLETVFTGAYVAATHEFAQRGQPELAATAAQIGASEAQHLTLLSQLAGLGPGNLTLPAADFCRVADAGPALAPFLKGQPGSVGPVTAPQVEPLHAAQGPRDATPLRTFAQTHPPSPRRQG</sequence>
<feature type="region of interest" description="Disordered" evidence="1">
    <location>
        <begin position="208"/>
        <end position="246"/>
    </location>
</feature>
<dbReference type="Pfam" id="PF13668">
    <property type="entry name" value="Ferritin_2"/>
    <property type="match status" value="1"/>
</dbReference>
<dbReference type="RefSeq" id="WP_264778829.1">
    <property type="nucleotide sequence ID" value="NZ_AP026563.1"/>
</dbReference>
<keyword evidence="2" id="KW-0614">Plasmid</keyword>
<evidence type="ECO:0000313" key="2">
    <source>
        <dbReference type="EMBL" id="BDP44582.1"/>
    </source>
</evidence>
<evidence type="ECO:0000256" key="1">
    <source>
        <dbReference type="SAM" id="MobiDB-lite"/>
    </source>
</evidence>
<evidence type="ECO:0008006" key="4">
    <source>
        <dbReference type="Google" id="ProtNLM"/>
    </source>
</evidence>
<accession>A0ABN6RMP2</accession>
<gene>
    <name evidence="2" type="ORF">DAETH_45510</name>
</gene>
<reference evidence="2" key="1">
    <citation type="submission" date="2022-07" db="EMBL/GenBank/DDBJ databases">
        <title>Complete Genome Sequence of the Radioresistant Bacterium Deinococcus aetherius ST0316, Isolated from the Air Dust collected in Lower Stratosphere above Japan.</title>
        <authorList>
            <person name="Satoh K."/>
            <person name="Hagiwara K."/>
            <person name="Katsumata K."/>
            <person name="Kubo A."/>
            <person name="Yokobori S."/>
            <person name="Yamagishi A."/>
            <person name="Oono Y."/>
            <person name="Narumi I."/>
        </authorList>
    </citation>
    <scope>NUCLEOTIDE SEQUENCE</scope>
    <source>
        <strain evidence="2">ST0316</strain>
        <plasmid evidence="2">pDAETH-3</plasmid>
    </source>
</reference>
<dbReference type="Proteomes" id="UP001064971">
    <property type="component" value="Plasmid pDAETH-3"/>
</dbReference>
<proteinExistence type="predicted"/>